<dbReference type="PANTHER" id="PTHR30269:SF37">
    <property type="entry name" value="MEMBRANE TRANSPORTER PROTEIN"/>
    <property type="match status" value="1"/>
</dbReference>
<evidence type="ECO:0000256" key="3">
    <source>
        <dbReference type="ARBA" id="ARBA00022475"/>
    </source>
</evidence>
<keyword evidence="4 7" id="KW-0812">Transmembrane</keyword>
<reference evidence="8" key="1">
    <citation type="submission" date="2020-05" db="EMBL/GenBank/DDBJ databases">
        <authorList>
            <person name="Chiriac C."/>
            <person name="Salcher M."/>
            <person name="Ghai R."/>
            <person name="Kavagutti S V."/>
        </authorList>
    </citation>
    <scope>NUCLEOTIDE SEQUENCE</scope>
</reference>
<sequence length="266" mass="27858">MLVLLFDEKHSTICFSSTSTEAALSTSEFVLIGFAVLFSSLIQTVTGFGFALLAVPLMSMAVPTETAVVIAATLGTFTSGGQAWTERHHGDHSAMKRLTLAAFVGAPFGLVVLVVASSQQLKIGLAVVIVVFLIVNLRGFKLEQASTPIDLAAGFVAGVLSTSLSTNGPPLVMALHARHFSPQVFRATISSVFVSIGLLSLVLFAATGHFTIDVAWSLLVAGPTLALGFFLGHRIRGHIDPVRFRSLVTLLLAATAVVTIVSVIAG</sequence>
<feature type="transmembrane region" description="Helical" evidence="7">
    <location>
        <begin position="152"/>
        <end position="175"/>
    </location>
</feature>
<feature type="transmembrane region" description="Helical" evidence="7">
    <location>
        <begin position="187"/>
        <end position="208"/>
    </location>
</feature>
<keyword evidence="5 7" id="KW-1133">Transmembrane helix</keyword>
<feature type="transmembrane region" description="Helical" evidence="7">
    <location>
        <begin position="67"/>
        <end position="85"/>
    </location>
</feature>
<keyword evidence="2" id="KW-0813">Transport</keyword>
<evidence type="ECO:0000256" key="5">
    <source>
        <dbReference type="ARBA" id="ARBA00022989"/>
    </source>
</evidence>
<dbReference type="AlphaFoldDB" id="A0A6J6WLU6"/>
<dbReference type="EMBL" id="CAFAAD010000018">
    <property type="protein sequence ID" value="CAB4785650.1"/>
    <property type="molecule type" value="Genomic_DNA"/>
</dbReference>
<evidence type="ECO:0000256" key="7">
    <source>
        <dbReference type="SAM" id="Phobius"/>
    </source>
</evidence>
<evidence type="ECO:0000256" key="6">
    <source>
        <dbReference type="ARBA" id="ARBA00023136"/>
    </source>
</evidence>
<name>A0A6J6WLU6_9ZZZZ</name>
<dbReference type="InterPro" id="IPR052017">
    <property type="entry name" value="TSUP"/>
</dbReference>
<feature type="transmembrane region" description="Helical" evidence="7">
    <location>
        <begin position="123"/>
        <end position="140"/>
    </location>
</feature>
<keyword evidence="6 7" id="KW-0472">Membrane</keyword>
<proteinExistence type="predicted"/>
<evidence type="ECO:0000256" key="4">
    <source>
        <dbReference type="ARBA" id="ARBA00022692"/>
    </source>
</evidence>
<evidence type="ECO:0000313" key="8">
    <source>
        <dbReference type="EMBL" id="CAB4785650.1"/>
    </source>
</evidence>
<feature type="transmembrane region" description="Helical" evidence="7">
    <location>
        <begin position="29"/>
        <end position="55"/>
    </location>
</feature>
<dbReference type="InterPro" id="IPR002781">
    <property type="entry name" value="TM_pro_TauE-like"/>
</dbReference>
<comment type="subcellular location">
    <subcellularLocation>
        <location evidence="1">Cell membrane</location>
        <topology evidence="1">Multi-pass membrane protein</topology>
    </subcellularLocation>
</comment>
<evidence type="ECO:0000256" key="2">
    <source>
        <dbReference type="ARBA" id="ARBA00022448"/>
    </source>
</evidence>
<dbReference type="Pfam" id="PF01925">
    <property type="entry name" value="TauE"/>
    <property type="match status" value="1"/>
</dbReference>
<gene>
    <name evidence="8" type="ORF">UFOPK2969_00393</name>
</gene>
<dbReference type="GO" id="GO:0005886">
    <property type="term" value="C:plasma membrane"/>
    <property type="evidence" value="ECO:0007669"/>
    <property type="project" value="UniProtKB-SubCell"/>
</dbReference>
<keyword evidence="3" id="KW-1003">Cell membrane</keyword>
<feature type="transmembrane region" description="Helical" evidence="7">
    <location>
        <begin position="214"/>
        <end position="232"/>
    </location>
</feature>
<dbReference type="PANTHER" id="PTHR30269">
    <property type="entry name" value="TRANSMEMBRANE PROTEIN YFCA"/>
    <property type="match status" value="1"/>
</dbReference>
<feature type="transmembrane region" description="Helical" evidence="7">
    <location>
        <begin position="244"/>
        <end position="265"/>
    </location>
</feature>
<accession>A0A6J6WLU6</accession>
<evidence type="ECO:0000256" key="1">
    <source>
        <dbReference type="ARBA" id="ARBA00004651"/>
    </source>
</evidence>
<organism evidence="8">
    <name type="scientific">freshwater metagenome</name>
    <dbReference type="NCBI Taxonomy" id="449393"/>
    <lineage>
        <taxon>unclassified sequences</taxon>
        <taxon>metagenomes</taxon>
        <taxon>ecological metagenomes</taxon>
    </lineage>
</organism>
<feature type="transmembrane region" description="Helical" evidence="7">
    <location>
        <begin position="97"/>
        <end position="116"/>
    </location>
</feature>
<protein>
    <submittedName>
        <fullName evidence="8">Unannotated protein</fullName>
    </submittedName>
</protein>